<keyword evidence="6" id="KW-0418">Kinase</keyword>
<dbReference type="Gene3D" id="1.10.287.130">
    <property type="match status" value="1"/>
</dbReference>
<evidence type="ECO:0000259" key="14">
    <source>
        <dbReference type="PROSITE" id="PS50109"/>
    </source>
</evidence>
<evidence type="ECO:0000256" key="3">
    <source>
        <dbReference type="ARBA" id="ARBA00022553"/>
    </source>
</evidence>
<keyword evidence="4" id="KW-0808">Transferase</keyword>
<keyword evidence="13" id="KW-0812">Transmembrane</keyword>
<dbReference type="CDD" id="cd00082">
    <property type="entry name" value="HisKA"/>
    <property type="match status" value="1"/>
</dbReference>
<organism evidence="16 17">
    <name type="scientific">Vibrio astriarenae</name>
    <dbReference type="NCBI Taxonomy" id="1481923"/>
    <lineage>
        <taxon>Bacteria</taxon>
        <taxon>Pseudomonadati</taxon>
        <taxon>Pseudomonadota</taxon>
        <taxon>Gammaproteobacteria</taxon>
        <taxon>Vibrionales</taxon>
        <taxon>Vibrionaceae</taxon>
        <taxon>Vibrio</taxon>
    </lineage>
</organism>
<comment type="subunit">
    <text evidence="10">At low DSF concentrations, interacts with RpfF.</text>
</comment>
<dbReference type="EMBL" id="CP047476">
    <property type="protein sequence ID" value="QIA65352.1"/>
    <property type="molecule type" value="Genomic_DNA"/>
</dbReference>
<dbReference type="InterPro" id="IPR003594">
    <property type="entry name" value="HATPase_dom"/>
</dbReference>
<evidence type="ECO:0000256" key="8">
    <source>
        <dbReference type="ARBA" id="ARBA00022840"/>
    </source>
</evidence>
<dbReference type="PANTHER" id="PTHR45339:SF1">
    <property type="entry name" value="HYBRID SIGNAL TRANSDUCTION HISTIDINE KINASE J"/>
    <property type="match status" value="1"/>
</dbReference>
<dbReference type="FunFam" id="3.30.565.10:FF:000010">
    <property type="entry name" value="Sensor histidine kinase RcsC"/>
    <property type="match status" value="1"/>
</dbReference>
<dbReference type="InterPro" id="IPR001789">
    <property type="entry name" value="Sig_transdc_resp-reg_receiver"/>
</dbReference>
<dbReference type="GO" id="GO:0005524">
    <property type="term" value="F:ATP binding"/>
    <property type="evidence" value="ECO:0007669"/>
    <property type="project" value="UniProtKB-KW"/>
</dbReference>
<dbReference type="GO" id="GO:0016787">
    <property type="term" value="F:hydrolase activity"/>
    <property type="evidence" value="ECO:0007669"/>
    <property type="project" value="UniProtKB-KW"/>
</dbReference>
<dbReference type="FunFam" id="1.10.287.130:FF:000002">
    <property type="entry name" value="Two-component osmosensing histidine kinase"/>
    <property type="match status" value="1"/>
</dbReference>
<reference evidence="16 17" key="1">
    <citation type="submission" date="2020-01" db="EMBL/GenBank/DDBJ databases">
        <title>Whole genome and functional gene identification of agarase of Vibrio HN897.</title>
        <authorList>
            <person name="Liu Y."/>
            <person name="Zhao Z."/>
        </authorList>
    </citation>
    <scope>NUCLEOTIDE SEQUENCE [LARGE SCALE GENOMIC DNA]</scope>
    <source>
        <strain evidence="16 17">HN897</strain>
    </source>
</reference>
<evidence type="ECO:0000256" key="13">
    <source>
        <dbReference type="SAM" id="Phobius"/>
    </source>
</evidence>
<dbReference type="InterPro" id="IPR003661">
    <property type="entry name" value="HisK_dim/P_dom"/>
</dbReference>
<gene>
    <name evidence="16" type="ORF">GT360_17575</name>
</gene>
<dbReference type="PROSITE" id="PS50110">
    <property type="entry name" value="RESPONSE_REGULATORY"/>
    <property type="match status" value="1"/>
</dbReference>
<comment type="catalytic activity">
    <reaction evidence="1">
        <text>ATP + protein L-histidine = ADP + protein N-phospho-L-histidine.</text>
        <dbReference type="EC" id="2.7.13.3"/>
    </reaction>
</comment>
<dbReference type="CDD" id="cd17546">
    <property type="entry name" value="REC_hyHK_CKI1_RcsC-like"/>
    <property type="match status" value="1"/>
</dbReference>
<dbReference type="SMART" id="SM00387">
    <property type="entry name" value="HATPase_c"/>
    <property type="match status" value="1"/>
</dbReference>
<keyword evidence="8" id="KW-0067">ATP-binding</keyword>
<dbReference type="EC" id="2.7.13.3" evidence="2"/>
<evidence type="ECO:0000256" key="9">
    <source>
        <dbReference type="ARBA" id="ARBA00023012"/>
    </source>
</evidence>
<dbReference type="SUPFAM" id="SSF47384">
    <property type="entry name" value="Homodimeric domain of signal transducing histidine kinase"/>
    <property type="match status" value="1"/>
</dbReference>
<evidence type="ECO:0000259" key="15">
    <source>
        <dbReference type="PROSITE" id="PS50110"/>
    </source>
</evidence>
<dbReference type="Pfam" id="PF00072">
    <property type="entry name" value="Response_reg"/>
    <property type="match status" value="1"/>
</dbReference>
<protein>
    <recommendedName>
        <fullName evidence="11">Sensory/regulatory protein RpfC</fullName>
        <ecNumber evidence="2">2.7.13.3</ecNumber>
    </recommendedName>
</protein>
<sequence>MTNKKKGKQSIKSIVFRGSIAIAFFLAIYLYASNLLKEREREIVDLQLSISQASSTMLSVRRAEQQYIATRSSFWQEAIDERQVQLIELLTDIDSKIVANKLSVSFDYPSTITHLEEYFKSYTLLAMELSNIHGDGEGDGLIEKLKKAAITLEEIVLQVDNEKLDALAIDTQDLMYQYFTHYQPDTLEQIKQVLLAIQKEIELNSRTITTKASFNNFARQFWRLQRVLTSVGVTPEQGLQGDLMRSIHQVEDELSLLFIEAPKQLSMSLKQVEWYRHISTGALGVTTLLVLFYIFWRASRLEQQLLVSKEKEKTANRAKSAFLANMSHEIRTPLNGVIGMSEILAETKLSAEQKDCLNTINTSSQTLLMLINDVLDLSKIESGKLEINPHTTDLRELLFDSATLIASKAYQNQIKLDIKIDDELPEFIYVDENKVRQVLMNFASNAIKFTDEGSIQFAATRRSQMGEECVIELSVSDTGIGIAQDKQAYIFDEFSQEESTTATNRGGTGLGLSISSKMVEIMGGSIDVVSQKGEGSCFSFTLTVSDTPQPEAKRHDQPIIYYSDSPSKLLLDDLFRFGFNPTLEPLHSAVMPKDSDAIIFTEDVYLARKLHSRLHDASLVLVTDNLTETPGDCDFLSGYITLPLLGSRLLSMVKSIQDRGQPSEAESVRASDTRRQVLIVEDNRVNQKVVCVNLDKLGIQYLIANDGQEAIDLYKEHHQTIGLILMDCMMPNVDGFGATEQIRLYEQTLQLPPTHIIALTASVLDDDVKRCFECGMDDYLPKPFKREMLLQKVDEQWFASLTSETTVA</sequence>
<keyword evidence="5" id="KW-0547">Nucleotide-binding</keyword>
<dbReference type="PANTHER" id="PTHR45339">
    <property type="entry name" value="HYBRID SIGNAL TRANSDUCTION HISTIDINE KINASE J"/>
    <property type="match status" value="1"/>
</dbReference>
<keyword evidence="3 12" id="KW-0597">Phosphoprotein</keyword>
<evidence type="ECO:0000313" key="16">
    <source>
        <dbReference type="EMBL" id="QIA65352.1"/>
    </source>
</evidence>
<dbReference type="PROSITE" id="PS50109">
    <property type="entry name" value="HIS_KIN"/>
    <property type="match status" value="1"/>
</dbReference>
<feature type="domain" description="Histidine kinase" evidence="14">
    <location>
        <begin position="325"/>
        <end position="546"/>
    </location>
</feature>
<evidence type="ECO:0000256" key="10">
    <source>
        <dbReference type="ARBA" id="ARBA00064003"/>
    </source>
</evidence>
<dbReference type="InterPro" id="IPR036097">
    <property type="entry name" value="HisK_dim/P_sf"/>
</dbReference>
<dbReference type="Gene3D" id="3.30.565.10">
    <property type="entry name" value="Histidine kinase-like ATPase, C-terminal domain"/>
    <property type="match status" value="1"/>
</dbReference>
<feature type="transmembrane region" description="Helical" evidence="13">
    <location>
        <begin position="14"/>
        <end position="32"/>
    </location>
</feature>
<evidence type="ECO:0000256" key="7">
    <source>
        <dbReference type="ARBA" id="ARBA00022801"/>
    </source>
</evidence>
<evidence type="ECO:0000256" key="6">
    <source>
        <dbReference type="ARBA" id="ARBA00022777"/>
    </source>
</evidence>
<dbReference type="CDD" id="cd16922">
    <property type="entry name" value="HATPase_EvgS-ArcB-TorS-like"/>
    <property type="match status" value="1"/>
</dbReference>
<feature type="domain" description="Response regulatory" evidence="15">
    <location>
        <begin position="676"/>
        <end position="797"/>
    </location>
</feature>
<keyword evidence="17" id="KW-1185">Reference proteome</keyword>
<dbReference type="Gene3D" id="3.40.50.2300">
    <property type="match status" value="1"/>
</dbReference>
<dbReference type="InterPro" id="IPR005467">
    <property type="entry name" value="His_kinase_dom"/>
</dbReference>
<dbReference type="SMART" id="SM00448">
    <property type="entry name" value="REC"/>
    <property type="match status" value="1"/>
</dbReference>
<name>A0A7Z2T6R1_9VIBR</name>
<evidence type="ECO:0000256" key="2">
    <source>
        <dbReference type="ARBA" id="ARBA00012438"/>
    </source>
</evidence>
<keyword evidence="7" id="KW-0378">Hydrolase</keyword>
<evidence type="ECO:0000256" key="1">
    <source>
        <dbReference type="ARBA" id="ARBA00000085"/>
    </source>
</evidence>
<dbReference type="SUPFAM" id="SSF55874">
    <property type="entry name" value="ATPase domain of HSP90 chaperone/DNA topoisomerase II/histidine kinase"/>
    <property type="match status" value="1"/>
</dbReference>
<keyword evidence="9" id="KW-0902">Two-component regulatory system</keyword>
<evidence type="ECO:0000256" key="12">
    <source>
        <dbReference type="PROSITE-ProRule" id="PRU00169"/>
    </source>
</evidence>
<feature type="modified residue" description="4-aspartylphosphate" evidence="12">
    <location>
        <position position="727"/>
    </location>
</feature>
<dbReference type="InterPro" id="IPR004358">
    <property type="entry name" value="Sig_transdc_His_kin-like_C"/>
</dbReference>
<evidence type="ECO:0000313" key="17">
    <source>
        <dbReference type="Proteomes" id="UP000464262"/>
    </source>
</evidence>
<dbReference type="Proteomes" id="UP000464262">
    <property type="component" value="Chromosome 2"/>
</dbReference>
<dbReference type="GO" id="GO:0000155">
    <property type="term" value="F:phosphorelay sensor kinase activity"/>
    <property type="evidence" value="ECO:0007669"/>
    <property type="project" value="InterPro"/>
</dbReference>
<dbReference type="Pfam" id="PF00512">
    <property type="entry name" value="HisKA"/>
    <property type="match status" value="1"/>
</dbReference>
<dbReference type="KEGG" id="vas:GT360_17575"/>
<evidence type="ECO:0000256" key="4">
    <source>
        <dbReference type="ARBA" id="ARBA00022679"/>
    </source>
</evidence>
<dbReference type="InterPro" id="IPR011006">
    <property type="entry name" value="CheY-like_superfamily"/>
</dbReference>
<evidence type="ECO:0000256" key="11">
    <source>
        <dbReference type="ARBA" id="ARBA00068150"/>
    </source>
</evidence>
<evidence type="ECO:0000256" key="5">
    <source>
        <dbReference type="ARBA" id="ARBA00022741"/>
    </source>
</evidence>
<dbReference type="Pfam" id="PF02518">
    <property type="entry name" value="HATPase_c"/>
    <property type="match status" value="1"/>
</dbReference>
<accession>A0A7Z2T6R1</accession>
<dbReference type="RefSeq" id="WP_164650252.1">
    <property type="nucleotide sequence ID" value="NZ_CP047476.1"/>
</dbReference>
<dbReference type="AlphaFoldDB" id="A0A7Z2T6R1"/>
<proteinExistence type="predicted"/>
<keyword evidence="13" id="KW-0472">Membrane</keyword>
<dbReference type="InterPro" id="IPR036890">
    <property type="entry name" value="HATPase_C_sf"/>
</dbReference>
<keyword evidence="13" id="KW-1133">Transmembrane helix</keyword>
<dbReference type="SMART" id="SM00388">
    <property type="entry name" value="HisKA"/>
    <property type="match status" value="1"/>
</dbReference>
<dbReference type="SUPFAM" id="SSF52172">
    <property type="entry name" value="CheY-like"/>
    <property type="match status" value="1"/>
</dbReference>
<dbReference type="PRINTS" id="PR00344">
    <property type="entry name" value="BCTRLSENSOR"/>
</dbReference>